<evidence type="ECO:0000313" key="1">
    <source>
        <dbReference type="EMBL" id="ONM10470.1"/>
    </source>
</evidence>
<dbReference type="ExpressionAtlas" id="A0A1D6L8B4">
    <property type="expression patterns" value="baseline and differential"/>
</dbReference>
<gene>
    <name evidence="1" type="ORF">ZEAMMB73_Zm00001d034516</name>
</gene>
<dbReference type="EMBL" id="CM007647">
    <property type="protein sequence ID" value="ONM10470.1"/>
    <property type="molecule type" value="Genomic_DNA"/>
</dbReference>
<reference evidence="1" key="1">
    <citation type="submission" date="2015-12" db="EMBL/GenBank/DDBJ databases">
        <title>Update maize B73 reference genome by single molecule sequencing technologies.</title>
        <authorList>
            <consortium name="Maize Genome Sequencing Project"/>
            <person name="Ware D."/>
        </authorList>
    </citation>
    <scope>NUCLEOTIDE SEQUENCE [LARGE SCALE GENOMIC DNA]</scope>
    <source>
        <tissue evidence="1">Seedling</tissue>
    </source>
</reference>
<sequence length="157" mass="17998">MKFLAGAHYIAPRYFITDLCLTARIIDETNSMSDVYTAFYEFSSLIESKSWPLNSKRLLVAVQNLMHIWSMFQIDDNDPNAALTRRHVNSIKQTCKSSGLVKRRGYHLDTSPYRPMLVNHDCPPAGGYPFRGTVYQVTCSWPFSPMETRQTLPICPQ</sequence>
<protein>
    <submittedName>
        <fullName evidence="1">Squalene synthase 1</fullName>
    </submittedName>
</protein>
<proteinExistence type="predicted"/>
<name>A0A1D6L8B4_MAIZE</name>
<accession>A0A1D6L8B4</accession>
<dbReference type="AlphaFoldDB" id="A0A1D6L8B4"/>
<organism evidence="1">
    <name type="scientific">Zea mays</name>
    <name type="common">Maize</name>
    <dbReference type="NCBI Taxonomy" id="4577"/>
    <lineage>
        <taxon>Eukaryota</taxon>
        <taxon>Viridiplantae</taxon>
        <taxon>Streptophyta</taxon>
        <taxon>Embryophyta</taxon>
        <taxon>Tracheophyta</taxon>
        <taxon>Spermatophyta</taxon>
        <taxon>Magnoliopsida</taxon>
        <taxon>Liliopsida</taxon>
        <taxon>Poales</taxon>
        <taxon>Poaceae</taxon>
        <taxon>PACMAD clade</taxon>
        <taxon>Panicoideae</taxon>
        <taxon>Andropogonodae</taxon>
        <taxon>Andropogoneae</taxon>
        <taxon>Tripsacinae</taxon>
        <taxon>Zea</taxon>
    </lineage>
</organism>